<dbReference type="GO" id="GO:0003964">
    <property type="term" value="F:RNA-directed DNA polymerase activity"/>
    <property type="evidence" value="ECO:0007669"/>
    <property type="project" value="UniProtKB-KW"/>
</dbReference>
<organism evidence="2 3">
    <name type="scientific">Tanacetum coccineum</name>
    <dbReference type="NCBI Taxonomy" id="301880"/>
    <lineage>
        <taxon>Eukaryota</taxon>
        <taxon>Viridiplantae</taxon>
        <taxon>Streptophyta</taxon>
        <taxon>Embryophyta</taxon>
        <taxon>Tracheophyta</taxon>
        <taxon>Spermatophyta</taxon>
        <taxon>Magnoliopsida</taxon>
        <taxon>eudicotyledons</taxon>
        <taxon>Gunneridae</taxon>
        <taxon>Pentapetalae</taxon>
        <taxon>asterids</taxon>
        <taxon>campanulids</taxon>
        <taxon>Asterales</taxon>
        <taxon>Asteraceae</taxon>
        <taxon>Asteroideae</taxon>
        <taxon>Anthemideae</taxon>
        <taxon>Anthemidinae</taxon>
        <taxon>Tanacetum</taxon>
    </lineage>
</organism>
<reference evidence="2" key="2">
    <citation type="submission" date="2022-01" db="EMBL/GenBank/DDBJ databases">
        <authorList>
            <person name="Yamashiro T."/>
            <person name="Shiraishi A."/>
            <person name="Satake H."/>
            <person name="Nakayama K."/>
        </authorList>
    </citation>
    <scope>NUCLEOTIDE SEQUENCE</scope>
</reference>
<evidence type="ECO:0000313" key="2">
    <source>
        <dbReference type="EMBL" id="GJT91954.1"/>
    </source>
</evidence>
<keyword evidence="3" id="KW-1185">Reference proteome</keyword>
<dbReference type="InterPro" id="IPR043502">
    <property type="entry name" value="DNA/RNA_pol_sf"/>
</dbReference>
<gene>
    <name evidence="2" type="ORF">Tco_1080799</name>
</gene>
<dbReference type="InterPro" id="IPR036397">
    <property type="entry name" value="RNaseH_sf"/>
</dbReference>
<dbReference type="CDD" id="cd09279">
    <property type="entry name" value="RNase_HI_like"/>
    <property type="match status" value="1"/>
</dbReference>
<sequence>MQTTVSGFSRDKSSHWEKSSWMYDSGEVFLGCIQGLLPSANHFDVAEGKFLGYMVTSEGIRANPMKTKDIAEMQLPRTWGNVESGREENKHDYHWTEKAENAFQELKKMVLDLPALTTPLPKETLFVYLAASKKRMKLCSAGEDGTSLTTHTLGRLASYSVELAAYNITYEPRSTFKGQILADFINEVPVGSETMIPGQTQYTIGHQKDCKEEWVLYTNGESSAKGSGAGLVLISPTKTKYTYALRLNFESTNNQAEYEALLAGLRIAKKMGVQSLSVNVDSKFVVSQINGNYEACKENMIRYLSKVKEYIGCFKIFKIQNIPQNKNQKADVLSKLASVAFNHLTKEIPVETLDVPSMDMDEINVVVEEEGETWMTPIINCLEWGVWPEDQNETCALRMKIGQLCHFGDSHGGMQHASESKIGGGKGHPTRLPKTLMTSIMAPWPFFQWGMDVLGPLPEAPWKINTAVAYPQANSLVERENRSLIEGIKTRLGRERKGWVNELPNVLWAHWTSLKTSNAETLYSLTFGKRREAAAIREARYKMKMEQYYNKRVRPMSFKVGEYVYRKNEASRVENLGKLC</sequence>
<proteinExistence type="predicted"/>
<dbReference type="PROSITE" id="PS50879">
    <property type="entry name" value="RNASE_H_1"/>
    <property type="match status" value="1"/>
</dbReference>
<reference evidence="2" key="1">
    <citation type="journal article" date="2022" name="Int. J. Mol. Sci.">
        <title>Draft Genome of Tanacetum Coccineum: Genomic Comparison of Closely Related Tanacetum-Family Plants.</title>
        <authorList>
            <person name="Yamashiro T."/>
            <person name="Shiraishi A."/>
            <person name="Nakayama K."/>
            <person name="Satake H."/>
        </authorList>
    </citation>
    <scope>NUCLEOTIDE SEQUENCE</scope>
</reference>
<feature type="domain" description="RNase H type-1" evidence="1">
    <location>
        <begin position="210"/>
        <end position="339"/>
    </location>
</feature>
<dbReference type="PANTHER" id="PTHR48475:SF2">
    <property type="entry name" value="RIBONUCLEASE H"/>
    <property type="match status" value="1"/>
</dbReference>
<comment type="caution">
    <text evidence="2">The sequence shown here is derived from an EMBL/GenBank/DDBJ whole genome shotgun (WGS) entry which is preliminary data.</text>
</comment>
<accession>A0ABQ5HWK8</accession>
<dbReference type="SUPFAM" id="SSF56672">
    <property type="entry name" value="DNA/RNA polymerases"/>
    <property type="match status" value="1"/>
</dbReference>
<dbReference type="Proteomes" id="UP001151760">
    <property type="component" value="Unassembled WGS sequence"/>
</dbReference>
<keyword evidence="2" id="KW-0695">RNA-directed DNA polymerase</keyword>
<keyword evidence="2" id="KW-0548">Nucleotidyltransferase</keyword>
<name>A0ABQ5HWK8_9ASTR</name>
<dbReference type="InterPro" id="IPR012337">
    <property type="entry name" value="RNaseH-like_sf"/>
</dbReference>
<dbReference type="InterPro" id="IPR002156">
    <property type="entry name" value="RNaseH_domain"/>
</dbReference>
<dbReference type="EMBL" id="BQNB010020065">
    <property type="protein sequence ID" value="GJT91954.1"/>
    <property type="molecule type" value="Genomic_DNA"/>
</dbReference>
<dbReference type="Gene3D" id="3.30.420.10">
    <property type="entry name" value="Ribonuclease H-like superfamily/Ribonuclease H"/>
    <property type="match status" value="2"/>
</dbReference>
<dbReference type="PANTHER" id="PTHR48475">
    <property type="entry name" value="RIBONUCLEASE H"/>
    <property type="match status" value="1"/>
</dbReference>
<dbReference type="Pfam" id="PF13456">
    <property type="entry name" value="RVT_3"/>
    <property type="match status" value="1"/>
</dbReference>
<evidence type="ECO:0000259" key="1">
    <source>
        <dbReference type="PROSITE" id="PS50879"/>
    </source>
</evidence>
<evidence type="ECO:0000313" key="3">
    <source>
        <dbReference type="Proteomes" id="UP001151760"/>
    </source>
</evidence>
<dbReference type="SUPFAM" id="SSF53098">
    <property type="entry name" value="Ribonuclease H-like"/>
    <property type="match status" value="1"/>
</dbReference>
<protein>
    <submittedName>
        <fullName evidence="2">Reverse transcriptase domain-containing protein</fullName>
    </submittedName>
</protein>
<keyword evidence="2" id="KW-0808">Transferase</keyword>